<sequence>AGKKKNRLMAGFGLRVNKGNQVYEREGDIKKRGASTHRFQMLHQFKDKEDDYQMGKLTLMKETDLFMEKGRRRKPKAGLKGFSG</sequence>
<feature type="non-terminal residue" evidence="1">
    <location>
        <position position="1"/>
    </location>
</feature>
<keyword evidence="2" id="KW-1185">Reference proteome</keyword>
<dbReference type="Proteomes" id="UP000887013">
    <property type="component" value="Unassembled WGS sequence"/>
</dbReference>
<comment type="caution">
    <text evidence="1">The sequence shown here is derived from an EMBL/GenBank/DDBJ whole genome shotgun (WGS) entry which is preliminary data.</text>
</comment>
<evidence type="ECO:0000313" key="2">
    <source>
        <dbReference type="Proteomes" id="UP000887013"/>
    </source>
</evidence>
<organism evidence="1 2">
    <name type="scientific">Nephila pilipes</name>
    <name type="common">Giant wood spider</name>
    <name type="synonym">Nephila maculata</name>
    <dbReference type="NCBI Taxonomy" id="299642"/>
    <lineage>
        <taxon>Eukaryota</taxon>
        <taxon>Metazoa</taxon>
        <taxon>Ecdysozoa</taxon>
        <taxon>Arthropoda</taxon>
        <taxon>Chelicerata</taxon>
        <taxon>Arachnida</taxon>
        <taxon>Araneae</taxon>
        <taxon>Araneomorphae</taxon>
        <taxon>Entelegynae</taxon>
        <taxon>Araneoidea</taxon>
        <taxon>Nephilidae</taxon>
        <taxon>Nephila</taxon>
    </lineage>
</organism>
<gene>
    <name evidence="1" type="ORF">NPIL_98091</name>
</gene>
<dbReference type="AlphaFoldDB" id="A0A8X6U0A8"/>
<protein>
    <submittedName>
        <fullName evidence="1">Uncharacterized protein</fullName>
    </submittedName>
</protein>
<name>A0A8X6U0A8_NEPPI</name>
<dbReference type="EMBL" id="BMAW01117759">
    <property type="protein sequence ID" value="GFT76751.1"/>
    <property type="molecule type" value="Genomic_DNA"/>
</dbReference>
<evidence type="ECO:0000313" key="1">
    <source>
        <dbReference type="EMBL" id="GFT76751.1"/>
    </source>
</evidence>
<reference evidence="1" key="1">
    <citation type="submission" date="2020-08" db="EMBL/GenBank/DDBJ databases">
        <title>Multicomponent nature underlies the extraordinary mechanical properties of spider dragline silk.</title>
        <authorList>
            <person name="Kono N."/>
            <person name="Nakamura H."/>
            <person name="Mori M."/>
            <person name="Yoshida Y."/>
            <person name="Ohtoshi R."/>
            <person name="Malay A.D."/>
            <person name="Moran D.A.P."/>
            <person name="Tomita M."/>
            <person name="Numata K."/>
            <person name="Arakawa K."/>
        </authorList>
    </citation>
    <scope>NUCLEOTIDE SEQUENCE</scope>
</reference>
<proteinExistence type="predicted"/>
<accession>A0A8X6U0A8</accession>